<evidence type="ECO:0000256" key="7">
    <source>
        <dbReference type="ARBA" id="ARBA00023098"/>
    </source>
</evidence>
<dbReference type="AlphaFoldDB" id="A0A067QJN4"/>
<evidence type="ECO:0000313" key="18">
    <source>
        <dbReference type="Proteomes" id="UP000027135"/>
    </source>
</evidence>
<protein>
    <recommendedName>
        <fullName evidence="15">Enoyl-CoA delta isomerase 1, mitochondrial</fullName>
    </recommendedName>
    <alternativeName>
        <fullName evidence="16">3,2-trans-enoyl-CoA isomerase</fullName>
    </alternativeName>
</protein>
<evidence type="ECO:0000256" key="8">
    <source>
        <dbReference type="ARBA" id="ARBA00023128"/>
    </source>
</evidence>
<name>A0A067QJN4_ZOONE</name>
<evidence type="ECO:0000256" key="13">
    <source>
        <dbReference type="ARBA" id="ARBA00052542"/>
    </source>
</evidence>
<dbReference type="eggNOG" id="KOG1683">
    <property type="taxonomic scope" value="Eukaryota"/>
</dbReference>
<dbReference type="Gene3D" id="6.10.250.170">
    <property type="match status" value="1"/>
</dbReference>
<dbReference type="CDD" id="cd06558">
    <property type="entry name" value="crotonase-like"/>
    <property type="match status" value="1"/>
</dbReference>
<dbReference type="OMA" id="WFMSSFL"/>
<evidence type="ECO:0000313" key="17">
    <source>
        <dbReference type="EMBL" id="KDR09023.1"/>
    </source>
</evidence>
<comment type="subunit">
    <text evidence="3">Homotrimer.</text>
</comment>
<keyword evidence="18" id="KW-1185">Reference proteome</keyword>
<reference evidence="17 18" key="1">
    <citation type="journal article" date="2014" name="Nat. Commun.">
        <title>Molecular traces of alternative social organization in a termite genome.</title>
        <authorList>
            <person name="Terrapon N."/>
            <person name="Li C."/>
            <person name="Robertson H.M."/>
            <person name="Ji L."/>
            <person name="Meng X."/>
            <person name="Booth W."/>
            <person name="Chen Z."/>
            <person name="Childers C.P."/>
            <person name="Glastad K.M."/>
            <person name="Gokhale K."/>
            <person name="Gowin J."/>
            <person name="Gronenberg W."/>
            <person name="Hermansen R.A."/>
            <person name="Hu H."/>
            <person name="Hunt B.G."/>
            <person name="Huylmans A.K."/>
            <person name="Khalil S.M."/>
            <person name="Mitchell R.D."/>
            <person name="Munoz-Torres M.C."/>
            <person name="Mustard J.A."/>
            <person name="Pan H."/>
            <person name="Reese J.T."/>
            <person name="Scharf M.E."/>
            <person name="Sun F."/>
            <person name="Vogel H."/>
            <person name="Xiao J."/>
            <person name="Yang W."/>
            <person name="Yang Z."/>
            <person name="Yang Z."/>
            <person name="Zhou J."/>
            <person name="Zhu J."/>
            <person name="Brent C.S."/>
            <person name="Elsik C.G."/>
            <person name="Goodisman M.A."/>
            <person name="Liberles D.A."/>
            <person name="Roe R.M."/>
            <person name="Vargo E.L."/>
            <person name="Vilcinskas A."/>
            <person name="Wang J."/>
            <person name="Bornberg-Bauer E."/>
            <person name="Korb J."/>
            <person name="Zhang G."/>
            <person name="Liebig J."/>
        </authorList>
    </citation>
    <scope>NUCLEOTIDE SEQUENCE [LARGE SCALE GENOMIC DNA]</scope>
    <source>
        <tissue evidence="17">Whole organism</tissue>
    </source>
</reference>
<evidence type="ECO:0000256" key="9">
    <source>
        <dbReference type="ARBA" id="ARBA00023235"/>
    </source>
</evidence>
<dbReference type="Pfam" id="PF00378">
    <property type="entry name" value="ECH_1"/>
    <property type="match status" value="1"/>
</dbReference>
<evidence type="ECO:0000256" key="15">
    <source>
        <dbReference type="ARBA" id="ARBA00068317"/>
    </source>
</evidence>
<comment type="pathway">
    <text evidence="2">Lipid metabolism; fatty acid beta-oxidation.</text>
</comment>
<dbReference type="InterPro" id="IPR001753">
    <property type="entry name" value="Enoyl-CoA_hydra/iso"/>
</dbReference>
<dbReference type="SUPFAM" id="SSF52096">
    <property type="entry name" value="ClpP/crotonase"/>
    <property type="match status" value="1"/>
</dbReference>
<dbReference type="Proteomes" id="UP000027135">
    <property type="component" value="Unassembled WGS sequence"/>
</dbReference>
<dbReference type="InterPro" id="IPR029045">
    <property type="entry name" value="ClpP/crotonase-like_dom_sf"/>
</dbReference>
<keyword evidence="5" id="KW-0809">Transit peptide</keyword>
<dbReference type="PANTHER" id="PTHR11941">
    <property type="entry name" value="ENOYL-COA HYDRATASE-RELATED"/>
    <property type="match status" value="1"/>
</dbReference>
<organism evidence="17 18">
    <name type="scientific">Zootermopsis nevadensis</name>
    <name type="common">Dampwood termite</name>
    <dbReference type="NCBI Taxonomy" id="136037"/>
    <lineage>
        <taxon>Eukaryota</taxon>
        <taxon>Metazoa</taxon>
        <taxon>Ecdysozoa</taxon>
        <taxon>Arthropoda</taxon>
        <taxon>Hexapoda</taxon>
        <taxon>Insecta</taxon>
        <taxon>Pterygota</taxon>
        <taxon>Neoptera</taxon>
        <taxon>Polyneoptera</taxon>
        <taxon>Dictyoptera</taxon>
        <taxon>Blattodea</taxon>
        <taxon>Blattoidea</taxon>
        <taxon>Termitoidae</taxon>
        <taxon>Termopsidae</taxon>
        <taxon>Zootermopsis</taxon>
    </lineage>
</organism>
<dbReference type="GO" id="GO:0005759">
    <property type="term" value="C:mitochondrial matrix"/>
    <property type="evidence" value="ECO:0007669"/>
    <property type="project" value="UniProtKB-SubCell"/>
</dbReference>
<evidence type="ECO:0000256" key="6">
    <source>
        <dbReference type="ARBA" id="ARBA00022990"/>
    </source>
</evidence>
<keyword evidence="8" id="KW-0496">Mitochondrion</keyword>
<keyword evidence="9 17" id="KW-0413">Isomerase</keyword>
<evidence type="ECO:0000256" key="3">
    <source>
        <dbReference type="ARBA" id="ARBA00011233"/>
    </source>
</evidence>
<evidence type="ECO:0000256" key="14">
    <source>
        <dbReference type="ARBA" id="ARBA00056147"/>
    </source>
</evidence>
<comment type="catalytic activity">
    <reaction evidence="10">
        <text>(3Z)-decenoyl-CoA = (2E)-decenoyl-CoA</text>
        <dbReference type="Rhea" id="RHEA:77195"/>
        <dbReference type="ChEBI" id="CHEBI:61406"/>
        <dbReference type="ChEBI" id="CHEBI:195601"/>
    </reaction>
    <physiologicalReaction direction="left-to-right" evidence="10">
        <dbReference type="Rhea" id="RHEA:77196"/>
    </physiologicalReaction>
</comment>
<accession>A0A067QJN4</accession>
<comment type="catalytic activity">
    <reaction evidence="13">
        <text>(3Z)-octenoyl-CoA = (2E)-octenoyl-CoA</text>
        <dbReference type="Rhea" id="RHEA:46044"/>
        <dbReference type="ChEBI" id="CHEBI:62242"/>
        <dbReference type="ChEBI" id="CHEBI:85640"/>
    </reaction>
    <physiologicalReaction direction="left-to-right" evidence="13">
        <dbReference type="Rhea" id="RHEA:46045"/>
    </physiologicalReaction>
</comment>
<dbReference type="STRING" id="136037.A0A067QJN4"/>
<dbReference type="Gene3D" id="3.90.226.10">
    <property type="entry name" value="2-enoyl-CoA Hydratase, Chain A, domain 1"/>
    <property type="match status" value="1"/>
</dbReference>
<evidence type="ECO:0000256" key="12">
    <source>
        <dbReference type="ARBA" id="ARBA00052376"/>
    </source>
</evidence>
<keyword evidence="4" id="KW-0276">Fatty acid metabolism</keyword>
<evidence type="ECO:0000256" key="4">
    <source>
        <dbReference type="ARBA" id="ARBA00022832"/>
    </source>
</evidence>
<evidence type="ECO:0000256" key="1">
    <source>
        <dbReference type="ARBA" id="ARBA00004305"/>
    </source>
</evidence>
<dbReference type="OrthoDB" id="1696280at2759"/>
<comment type="catalytic activity">
    <reaction evidence="11">
        <text>(2E)-tetradecenoyl-CoA = (3Z)-tetradecenoyl-CoA</text>
        <dbReference type="Rhea" id="RHEA:29847"/>
        <dbReference type="ChEBI" id="CHEBI:61405"/>
        <dbReference type="ChEBI" id="CHEBI:61968"/>
    </reaction>
    <physiologicalReaction direction="right-to-left" evidence="11">
        <dbReference type="Rhea" id="RHEA:29849"/>
    </physiologicalReaction>
</comment>
<proteinExistence type="predicted"/>
<dbReference type="InParanoid" id="A0A067QJN4"/>
<comment type="catalytic activity">
    <reaction evidence="12">
        <text>(3Z)-dodecenoyl-CoA = (2E)-dodecenoyl-CoA</text>
        <dbReference type="Rhea" id="RHEA:23716"/>
        <dbReference type="ChEBI" id="CHEBI:57330"/>
        <dbReference type="ChEBI" id="CHEBI:58543"/>
        <dbReference type="EC" id="5.3.3.8"/>
    </reaction>
    <physiologicalReaction direction="left-to-right" evidence="12">
        <dbReference type="Rhea" id="RHEA:23717"/>
    </physiologicalReaction>
</comment>
<dbReference type="EMBL" id="KK853282">
    <property type="protein sequence ID" value="KDR09023.1"/>
    <property type="molecule type" value="Genomic_DNA"/>
</dbReference>
<evidence type="ECO:0000256" key="16">
    <source>
        <dbReference type="ARBA" id="ARBA00083575"/>
    </source>
</evidence>
<evidence type="ECO:0000256" key="11">
    <source>
        <dbReference type="ARBA" id="ARBA00051293"/>
    </source>
</evidence>
<dbReference type="PANTHER" id="PTHR11941:SF45">
    <property type="entry name" value="ENOYL-COA DELTA ISOMERASE 1, MITOCHONDRIAL"/>
    <property type="match status" value="1"/>
</dbReference>
<comment type="function">
    <text evidence="14">Key enzyme of fatty acid beta-oxidation. Able to isomerize both 3-cis (3Z) and 3-trans (3E) double bonds into the 2-trans (2E) form in a range of enoyl-CoA species, with a preference for (3Z)-enoyl-CoAs over (3E)-enoyl-CoAs. The catalytic efficiency of this enzyme is not affected by the fatty acyl chain length.</text>
</comment>
<comment type="subcellular location">
    <subcellularLocation>
        <location evidence="1">Mitochondrion matrix</location>
    </subcellularLocation>
</comment>
<evidence type="ECO:0000256" key="5">
    <source>
        <dbReference type="ARBA" id="ARBA00022946"/>
    </source>
</evidence>
<dbReference type="GO" id="GO:0006635">
    <property type="term" value="P:fatty acid beta-oxidation"/>
    <property type="evidence" value="ECO:0007669"/>
    <property type="project" value="TreeGrafter"/>
</dbReference>
<evidence type="ECO:0000256" key="2">
    <source>
        <dbReference type="ARBA" id="ARBA00005005"/>
    </source>
</evidence>
<dbReference type="FunFam" id="3.90.226.10:FF:000034">
    <property type="entry name" value="Enoyl-CoA delta isomerase 1"/>
    <property type="match status" value="1"/>
</dbReference>
<keyword evidence="6" id="KW-0007">Acetylation</keyword>
<evidence type="ECO:0000256" key="10">
    <source>
        <dbReference type="ARBA" id="ARBA00050938"/>
    </source>
</evidence>
<keyword evidence="7" id="KW-0443">Lipid metabolism</keyword>
<sequence length="296" mass="32959">MSLHCSWLLRQSCWKPYLSAVTFNSVRHFVARSQREFSSNGKLVDVAVNENTGISTVTMQRLPVNSLNLELLQELYSVLDTLEKDRSRGMILTSASPTVFSAGLDILEMYKPKQDRAVAFWTTLQDVWLKLFGSSYPTVAAINGHSPAGGCLVALSCEYRVMVGPKYTIGLNETQLGIVAPKWFQFSMKNVISSRQAELALTTGRLFTTDEALKIGLIDEVATDKADAIAKAEKFLVGMSKISATARKLAKLSCRQEPLEWLVANKKKDLQEFIGFINQPAVQMGLDHYLESLKKK</sequence>
<gene>
    <name evidence="17" type="ORF">L798_01149</name>
</gene>
<dbReference type="GO" id="GO:0004165">
    <property type="term" value="F:delta(3)-delta(2)-enoyl-CoA isomerase activity"/>
    <property type="evidence" value="ECO:0007669"/>
    <property type="project" value="UniProtKB-EC"/>
</dbReference>
<dbReference type="FunCoup" id="A0A067QJN4">
    <property type="interactions" value="1165"/>
</dbReference>